<evidence type="ECO:0000256" key="1">
    <source>
        <dbReference type="SAM" id="MobiDB-lite"/>
    </source>
</evidence>
<dbReference type="PANTHER" id="PTHR21639:SF5">
    <property type="entry name" value="DBF4-TYPE ZINC FINGER-CONTAINING PROTEIN 2"/>
    <property type="match status" value="1"/>
</dbReference>
<evidence type="ECO:0000313" key="3">
    <source>
        <dbReference type="RefSeq" id="XP_012826640.2"/>
    </source>
</evidence>
<keyword evidence="2" id="KW-1185">Reference proteome</keyword>
<reference evidence="3 4" key="1">
    <citation type="submission" date="2025-04" db="UniProtKB">
        <authorList>
            <consortium name="RefSeq"/>
        </authorList>
    </citation>
    <scope>IDENTIFICATION</scope>
    <source>
        <strain evidence="3 4">Nigerian</strain>
        <tissue evidence="3 4">Liver and blood</tissue>
    </source>
</reference>
<evidence type="ECO:0000313" key="5">
    <source>
        <dbReference type="Xenbase" id="XB-GENE-22069438"/>
    </source>
</evidence>
<dbReference type="Xenbase" id="XB-GENE-22069438">
    <property type="gene designation" value="zdbf2"/>
</dbReference>
<dbReference type="GeneID" id="100494659"/>
<dbReference type="CTD" id="57683"/>
<organism evidence="2 4">
    <name type="scientific">Xenopus tropicalis</name>
    <name type="common">Western clawed frog</name>
    <name type="synonym">Silurana tropicalis</name>
    <dbReference type="NCBI Taxonomy" id="8364"/>
    <lineage>
        <taxon>Eukaryota</taxon>
        <taxon>Metazoa</taxon>
        <taxon>Chordata</taxon>
        <taxon>Craniata</taxon>
        <taxon>Vertebrata</taxon>
        <taxon>Euteleostomi</taxon>
        <taxon>Amphibia</taxon>
        <taxon>Batrachia</taxon>
        <taxon>Anura</taxon>
        <taxon>Pipoidea</taxon>
        <taxon>Pipidae</taxon>
        <taxon>Xenopodinae</taxon>
        <taxon>Xenopus</taxon>
        <taxon>Silurana</taxon>
    </lineage>
</organism>
<accession>A0A8J0T3Z2</accession>
<feature type="region of interest" description="Disordered" evidence="1">
    <location>
        <begin position="698"/>
        <end position="735"/>
    </location>
</feature>
<feature type="compositionally biased region" description="Basic residues" evidence="1">
    <location>
        <begin position="877"/>
        <end position="888"/>
    </location>
</feature>
<name>A0A8J0T3Z2_XENTR</name>
<feature type="compositionally biased region" description="Basic residues" evidence="1">
    <location>
        <begin position="719"/>
        <end position="728"/>
    </location>
</feature>
<dbReference type="Proteomes" id="UP000008143">
    <property type="component" value="Chromosome 9"/>
</dbReference>
<sequence length="888" mass="100049">MPDVILLPCFEEKRSDSLSPHHILKNDLINISDELPRLEPENILTSHTASEFQKCSLKIPFTQTVIEKHGKEQFSVAVKTHNKCTLNIRQEDLSSTVSIIPHRLPICTLPISSYSSLPSKHRSFDTPHAPLYSSPTKNSFSDCKAYEMLTKCPSPEVTPSSTGNFQKKHLNIFNMDSTSSCGKQIPTLRNPVLRSPLETHDSIRKNIQSQCQASVSSEGERNTVDKIIEEVIRRHCHGIACDDLPGNDNESVSSINIKSLLGCTDSSSLSFDWNAQLQSEEDKSKAVVKNLDMLRAVNVKLNEDYKSKLTSVLNACPLKKLKDVTAKREEVILPALPHVPPSFIGKTWSQIMYEDDLKIEALVKQFRKGKFHCYFESDSVSNCNRKIKTKMNPEESEINIKDQKQDFNQLEASLELPIVIDAPCEDDDCDVSSFKHESILRPNLSKPARRTWRLASRCQIVKVSHGTQTSLVNYPVVKRKCIENESHDRGQHIDDFEAERTPDMKTKMCALKLPESYTKILTPVQPKTMVYVLSYPDSRLYSVKPVSALKKARNQCSTDSRDPVIYKYKQSPLKYYDPITNRILKTPPNNSVRGLGTKGPCVRKLFRSLSSDVNVDKLDTEQKDSTASKKSFSTSSVTSFYLDSVKGKDTNSSLKGSGTSVSTELSDCLKSVNPDKPYGHIPVSPCNVSLIKDKKDILSATKTKTPPSKPKRGSLLQRRNVKKSKCKMNQHTESKYATNSKLAEQGLVSYKRRLEQDQVSGDKRKKSNSFSLLKSSLPLVKAYRPRPKTVNKGRMNKPPASKHVKTSVKSRLVSQTRSKRNQNTYVETWKTSGPNKSKGRNNEDLSNNRASKQNPNKLLPYSLRKNKSRVTASTTRTNRKQVKRKRSG</sequence>
<feature type="compositionally biased region" description="Basic residues" evidence="1">
    <location>
        <begin position="783"/>
        <end position="808"/>
    </location>
</feature>
<protein>
    <submittedName>
        <fullName evidence="3 4">DBF4-type zinc finger-containing protein 2 isoform X2</fullName>
    </submittedName>
</protein>
<dbReference type="AGR" id="Xenbase:XB-GENE-22069438"/>
<dbReference type="AlphaFoldDB" id="A0A8J0T3Z2"/>
<evidence type="ECO:0000313" key="2">
    <source>
        <dbReference type="Proteomes" id="UP000008143"/>
    </source>
</evidence>
<gene>
    <name evidence="3 4 5" type="primary">zdbf2</name>
</gene>
<proteinExistence type="predicted"/>
<evidence type="ECO:0000313" key="4">
    <source>
        <dbReference type="RefSeq" id="XP_017953019.2"/>
    </source>
</evidence>
<dbReference type="OMA" id="DHTHLEG"/>
<dbReference type="RefSeq" id="XP_012826640.2">
    <property type="nucleotide sequence ID" value="XM_012971186.3"/>
</dbReference>
<feature type="compositionally biased region" description="Polar residues" evidence="1">
    <location>
        <begin position="809"/>
        <end position="835"/>
    </location>
</feature>
<dbReference type="RefSeq" id="XP_017953019.2">
    <property type="nucleotide sequence ID" value="XM_018097530.2"/>
</dbReference>
<dbReference type="InterPro" id="IPR038890">
    <property type="entry name" value="ZDBF2"/>
</dbReference>
<dbReference type="PANTHER" id="PTHR21639">
    <property type="entry name" value="DBF4-TYPE ZINC FINGER-CONTAINING PROTEIN 2"/>
    <property type="match status" value="1"/>
</dbReference>
<feature type="compositionally biased region" description="Polar residues" evidence="1">
    <location>
        <begin position="844"/>
        <end position="856"/>
    </location>
</feature>
<feature type="region of interest" description="Disordered" evidence="1">
    <location>
        <begin position="779"/>
        <end position="888"/>
    </location>
</feature>